<feature type="compositionally biased region" description="Polar residues" evidence="1">
    <location>
        <begin position="57"/>
        <end position="71"/>
    </location>
</feature>
<proteinExistence type="predicted"/>
<protein>
    <submittedName>
        <fullName evidence="2">Uncharacterized protein</fullName>
    </submittedName>
</protein>
<sequence>MATDDPGQKKRYLQHSEEPGEERTCARRSRRRKHDRRCRKLPFYFPRIRRKSPRSVKGSSKTALSENTRNSPGPGRAAAPLLRELSTRSQPGLSSPCCRGRQGP</sequence>
<reference evidence="2 3" key="1">
    <citation type="submission" date="2013-11" db="EMBL/GenBank/DDBJ databases">
        <title>The Damaraland mole rat (Fukomys damarensis) genome and evolution of African mole rats.</title>
        <authorList>
            <person name="Gladyshev V.N."/>
            <person name="Fang X."/>
        </authorList>
    </citation>
    <scope>NUCLEOTIDE SEQUENCE [LARGE SCALE GENOMIC DNA]</scope>
    <source>
        <tissue evidence="2">Liver</tissue>
    </source>
</reference>
<evidence type="ECO:0000313" key="2">
    <source>
        <dbReference type="EMBL" id="KFO36723.1"/>
    </source>
</evidence>
<dbReference type="Proteomes" id="UP000028990">
    <property type="component" value="Unassembled WGS sequence"/>
</dbReference>
<keyword evidence="3" id="KW-1185">Reference proteome</keyword>
<accession>A0A091E236</accession>
<feature type="compositionally biased region" description="Basic and acidic residues" evidence="1">
    <location>
        <begin position="14"/>
        <end position="25"/>
    </location>
</feature>
<name>A0A091E236_FUKDA</name>
<dbReference type="EMBL" id="KN121328">
    <property type="protein sequence ID" value="KFO36723.1"/>
    <property type="molecule type" value="Genomic_DNA"/>
</dbReference>
<organism evidence="2 3">
    <name type="scientific">Fukomys damarensis</name>
    <name type="common">Damaraland mole rat</name>
    <name type="synonym">Cryptomys damarensis</name>
    <dbReference type="NCBI Taxonomy" id="885580"/>
    <lineage>
        <taxon>Eukaryota</taxon>
        <taxon>Metazoa</taxon>
        <taxon>Chordata</taxon>
        <taxon>Craniata</taxon>
        <taxon>Vertebrata</taxon>
        <taxon>Euteleostomi</taxon>
        <taxon>Mammalia</taxon>
        <taxon>Eutheria</taxon>
        <taxon>Euarchontoglires</taxon>
        <taxon>Glires</taxon>
        <taxon>Rodentia</taxon>
        <taxon>Hystricomorpha</taxon>
        <taxon>Bathyergidae</taxon>
        <taxon>Fukomys</taxon>
    </lineage>
</organism>
<evidence type="ECO:0000313" key="3">
    <source>
        <dbReference type="Proteomes" id="UP000028990"/>
    </source>
</evidence>
<evidence type="ECO:0000256" key="1">
    <source>
        <dbReference type="SAM" id="MobiDB-lite"/>
    </source>
</evidence>
<dbReference type="AlphaFoldDB" id="A0A091E236"/>
<feature type="compositionally biased region" description="Basic residues" evidence="1">
    <location>
        <begin position="26"/>
        <end position="40"/>
    </location>
</feature>
<gene>
    <name evidence="2" type="ORF">H920_01949</name>
</gene>
<feature type="region of interest" description="Disordered" evidence="1">
    <location>
        <begin position="1"/>
        <end position="104"/>
    </location>
</feature>